<evidence type="ECO:0000256" key="2">
    <source>
        <dbReference type="SAM" id="Phobius"/>
    </source>
</evidence>
<evidence type="ECO:0008006" key="5">
    <source>
        <dbReference type="Google" id="ProtNLM"/>
    </source>
</evidence>
<feature type="transmembrane region" description="Helical" evidence="2">
    <location>
        <begin position="32"/>
        <end position="62"/>
    </location>
</feature>
<feature type="compositionally biased region" description="Polar residues" evidence="1">
    <location>
        <begin position="243"/>
        <end position="254"/>
    </location>
</feature>
<accession>A0A173ZUX5</accession>
<proteinExistence type="predicted"/>
<gene>
    <name evidence="3" type="ORF">ERS852476_01092</name>
</gene>
<feature type="transmembrane region" description="Helical" evidence="2">
    <location>
        <begin position="142"/>
        <end position="163"/>
    </location>
</feature>
<dbReference type="AlphaFoldDB" id="A0A173ZUX5"/>
<evidence type="ECO:0000313" key="4">
    <source>
        <dbReference type="Proteomes" id="UP000095645"/>
    </source>
</evidence>
<name>A0A173ZUX5_9FIRM</name>
<feature type="transmembrane region" description="Helical" evidence="2">
    <location>
        <begin position="108"/>
        <end position="130"/>
    </location>
</feature>
<organism evidence="3 4">
    <name type="scientific">Blautia obeum</name>
    <dbReference type="NCBI Taxonomy" id="40520"/>
    <lineage>
        <taxon>Bacteria</taxon>
        <taxon>Bacillati</taxon>
        <taxon>Bacillota</taxon>
        <taxon>Clostridia</taxon>
        <taxon>Lachnospirales</taxon>
        <taxon>Lachnospiraceae</taxon>
        <taxon>Blautia</taxon>
    </lineage>
</organism>
<feature type="transmembrane region" description="Helical" evidence="2">
    <location>
        <begin position="7"/>
        <end position="26"/>
    </location>
</feature>
<evidence type="ECO:0000313" key="3">
    <source>
        <dbReference type="EMBL" id="CUN79025.1"/>
    </source>
</evidence>
<keyword evidence="2" id="KW-1133">Transmembrane helix</keyword>
<dbReference type="EMBL" id="CYZP01000007">
    <property type="protein sequence ID" value="CUN79025.1"/>
    <property type="molecule type" value="Genomic_DNA"/>
</dbReference>
<keyword evidence="2" id="KW-0812">Transmembrane</keyword>
<evidence type="ECO:0000256" key="1">
    <source>
        <dbReference type="SAM" id="MobiDB-lite"/>
    </source>
</evidence>
<sequence length="254" mass="29006">MQKQKRGFWLFIFSLIPGAGEMYMGFKKQGISIMFLFWGVFAIGACTGMDWLVFLIPIIWFYSFFNVHNLKSLSEEEFYSIEDSYVLHMDELAGDISSLLKHHRKITAILLIFLGASILWNTLVDFLYMILPGYLADMIGRFTYQLPQLVIAAAIIFAGIYILTRKKDALDEEQPDRFTDEEHYWTPYRPYQQNVPDMETDAVKNTTDTVNTDCCTDIDVTDTANSKSPVSLKKDSAAEVSQEDASSQTTKSES</sequence>
<dbReference type="RefSeq" id="WP_055057669.1">
    <property type="nucleotide sequence ID" value="NZ_CYZP01000007.1"/>
</dbReference>
<dbReference type="Proteomes" id="UP000095645">
    <property type="component" value="Unassembled WGS sequence"/>
</dbReference>
<reference evidence="3 4" key="1">
    <citation type="submission" date="2015-09" db="EMBL/GenBank/DDBJ databases">
        <authorList>
            <consortium name="Pathogen Informatics"/>
        </authorList>
    </citation>
    <scope>NUCLEOTIDE SEQUENCE [LARGE SCALE GENOMIC DNA]</scope>
    <source>
        <strain evidence="3 4">2789STDY5834861</strain>
    </source>
</reference>
<feature type="region of interest" description="Disordered" evidence="1">
    <location>
        <begin position="217"/>
        <end position="254"/>
    </location>
</feature>
<protein>
    <recommendedName>
        <fullName evidence="5">TM2 domain-containing protein</fullName>
    </recommendedName>
</protein>
<keyword evidence="2" id="KW-0472">Membrane</keyword>